<evidence type="ECO:0000313" key="2">
    <source>
        <dbReference type="EMBL" id="MFC4022321.1"/>
    </source>
</evidence>
<dbReference type="Gene3D" id="3.40.50.300">
    <property type="entry name" value="P-loop containing nucleotide triphosphate hydrolases"/>
    <property type="match status" value="1"/>
</dbReference>
<accession>A0ABV8GW68</accession>
<proteinExistence type="predicted"/>
<dbReference type="PANTHER" id="PTHR37291:SF1">
    <property type="entry name" value="TYPE IV METHYL-DIRECTED RESTRICTION ENZYME ECOKMCRB SUBUNIT"/>
    <property type="match status" value="1"/>
</dbReference>
<feature type="domain" description="AAA+ ATPase" evidence="1">
    <location>
        <begin position="401"/>
        <end position="619"/>
    </location>
</feature>
<evidence type="ECO:0000259" key="1">
    <source>
        <dbReference type="SMART" id="SM00382"/>
    </source>
</evidence>
<gene>
    <name evidence="2" type="ORF">ACFOUV_00655</name>
</gene>
<comment type="caution">
    <text evidence="2">The sequence shown here is derived from an EMBL/GenBank/DDBJ whole genome shotgun (WGS) entry which is preliminary data.</text>
</comment>
<organism evidence="2 3">
    <name type="scientific">Oceanobacillus longus</name>
    <dbReference type="NCBI Taxonomy" id="930120"/>
    <lineage>
        <taxon>Bacteria</taxon>
        <taxon>Bacillati</taxon>
        <taxon>Bacillota</taxon>
        <taxon>Bacilli</taxon>
        <taxon>Bacillales</taxon>
        <taxon>Bacillaceae</taxon>
        <taxon>Oceanobacillus</taxon>
    </lineage>
</organism>
<dbReference type="InterPro" id="IPR027417">
    <property type="entry name" value="P-loop_NTPase"/>
</dbReference>
<reference evidence="3" key="1">
    <citation type="journal article" date="2019" name="Int. J. Syst. Evol. Microbiol.">
        <title>The Global Catalogue of Microorganisms (GCM) 10K type strain sequencing project: providing services to taxonomists for standard genome sequencing and annotation.</title>
        <authorList>
            <consortium name="The Broad Institute Genomics Platform"/>
            <consortium name="The Broad Institute Genome Sequencing Center for Infectious Disease"/>
            <person name="Wu L."/>
            <person name="Ma J."/>
        </authorList>
    </citation>
    <scope>NUCLEOTIDE SEQUENCE [LARGE SCALE GENOMIC DNA]</scope>
    <source>
        <strain evidence="3">IBRC-M 10703</strain>
    </source>
</reference>
<dbReference type="InterPro" id="IPR011704">
    <property type="entry name" value="ATPase_dyneun-rel_AAA"/>
</dbReference>
<dbReference type="PANTHER" id="PTHR37291">
    <property type="entry name" value="5-METHYLCYTOSINE-SPECIFIC RESTRICTION ENZYME B"/>
    <property type="match status" value="1"/>
</dbReference>
<dbReference type="InterPro" id="IPR003593">
    <property type="entry name" value="AAA+_ATPase"/>
</dbReference>
<name>A0ABV8GW68_9BACI</name>
<dbReference type="EMBL" id="JBHSAO010000001">
    <property type="protein sequence ID" value="MFC4022321.1"/>
    <property type="molecule type" value="Genomic_DNA"/>
</dbReference>
<dbReference type="Proteomes" id="UP001595772">
    <property type="component" value="Unassembled WGS sequence"/>
</dbReference>
<evidence type="ECO:0000313" key="3">
    <source>
        <dbReference type="Proteomes" id="UP001595772"/>
    </source>
</evidence>
<sequence>MNRIQQIIDTYKMISPERLYNENRQLFEEYYESASNFHKNYKDRVKDANWDEEKKTTVLRVIDIIQSPSEKFADDDVTDLDTFTGVINLIVNTNNFLNNFKSNRLDIVSLFNEMKEENDYQVILNHFKMPSTLKGHFVHLFSIVKNIQAPDEFLVSYKFERSMNKVILNKTEDYNDLLETYRQFEATMEIKYLSFYTYCGVIRQLIENDVNELQPALSKKELRQLDKIYQFSSRAKTLKLDCNLLSFQSKESVSSLEEQWNTGSTVVAEMKTDDINIKTLKTIENTKLYICDRSTEEVKWVADVDVVLLDESEVSLQPSVIEIDPSNTKGETVWLKISKLMKLTTSILLDQLVPVHHKIDKVAHQGLHLIFKTELGLSNIKPNPTQEEDVVVNYDEELIYSNPNMILYGPPGTGKTYQVATKAMEIIYNLSAEDLEDQIDIKKMFKKYQQKGQVRFVTFHQSYSYEDFNEGLRSDDKGKFVPTDGTFKRVVIDALFAGLENNGQEVDYSERKSRVLDALQNDGSFNFDRADKFVMIIDEINRANISKVFGELITLIEDDKRLTKENETRVNLPYSGETFVLPPNLWIIGTMNTADRSVALLDTALRRRFEFEEVMPKPSLLSTIDDIDLPTMLHRMNQRIEILYSRDHTIGHAYFIHVETVDEIITTLQNKVIPLLKEYFYDDWEKIALVLGGVGKSEQDSFIIYQEKVNVEALFKRTSAYTTMDFPAKYHIKSNITVEDIKGIYE</sequence>
<keyword evidence="3" id="KW-1185">Reference proteome</keyword>
<dbReference type="SUPFAM" id="SSF52540">
    <property type="entry name" value="P-loop containing nucleoside triphosphate hydrolases"/>
    <property type="match status" value="1"/>
</dbReference>
<dbReference type="Pfam" id="PF07728">
    <property type="entry name" value="AAA_5"/>
    <property type="match status" value="1"/>
</dbReference>
<dbReference type="RefSeq" id="WP_379494839.1">
    <property type="nucleotide sequence ID" value="NZ_JBHSAO010000001.1"/>
</dbReference>
<protein>
    <submittedName>
        <fullName evidence="2">McrB family protein</fullName>
    </submittedName>
</protein>
<dbReference type="SMART" id="SM00382">
    <property type="entry name" value="AAA"/>
    <property type="match status" value="1"/>
</dbReference>
<dbReference type="InterPro" id="IPR052934">
    <property type="entry name" value="Methyl-DNA_Rec/Restrict_Enz"/>
</dbReference>